<protein>
    <submittedName>
        <fullName evidence="3">MLVIN_C domain-containing protein</fullName>
    </submittedName>
</protein>
<reference evidence="3" key="1">
    <citation type="submission" date="2017-02" db="UniProtKB">
        <authorList>
            <consortium name="WormBaseParasite"/>
        </authorList>
    </citation>
    <scope>IDENTIFICATION</scope>
</reference>
<reference evidence="1 2" key="2">
    <citation type="submission" date="2018-11" db="EMBL/GenBank/DDBJ databases">
        <authorList>
            <consortium name="Pathogen Informatics"/>
        </authorList>
    </citation>
    <scope>NUCLEOTIDE SEQUENCE [LARGE SCALE GENOMIC DNA]</scope>
    <source>
        <strain evidence="1 2">MHpl1</strain>
    </source>
</reference>
<dbReference type="Proteomes" id="UP000268014">
    <property type="component" value="Unassembled WGS sequence"/>
</dbReference>
<sequence length="90" mass="10516">MKMTHDRDKRRCSKLPKIGDKVYMNVSHEKQLFQNPKLVNPWEGPYRVLDTSESSALVRWVDGGRWEGRDPVHDFWHAGKVASRSLERAP</sequence>
<dbReference type="OrthoDB" id="5877084at2759"/>
<organism evidence="3">
    <name type="scientific">Haemonchus placei</name>
    <name type="common">Barber's pole worm</name>
    <dbReference type="NCBI Taxonomy" id="6290"/>
    <lineage>
        <taxon>Eukaryota</taxon>
        <taxon>Metazoa</taxon>
        <taxon>Ecdysozoa</taxon>
        <taxon>Nematoda</taxon>
        <taxon>Chromadorea</taxon>
        <taxon>Rhabditida</taxon>
        <taxon>Rhabditina</taxon>
        <taxon>Rhabditomorpha</taxon>
        <taxon>Strongyloidea</taxon>
        <taxon>Trichostrongylidae</taxon>
        <taxon>Haemonchus</taxon>
    </lineage>
</organism>
<evidence type="ECO:0000313" key="3">
    <source>
        <dbReference type="WBParaSite" id="HPLM_0000566001-mRNA-1"/>
    </source>
</evidence>
<gene>
    <name evidence="1" type="ORF">HPLM_LOCUS5652</name>
</gene>
<dbReference type="EMBL" id="UZAF01016370">
    <property type="protein sequence ID" value="VDO26665.1"/>
    <property type="molecule type" value="Genomic_DNA"/>
</dbReference>
<accession>A0A0N4W6I1</accession>
<dbReference type="AlphaFoldDB" id="A0A0N4W6I1"/>
<name>A0A0N4W6I1_HAEPC</name>
<evidence type="ECO:0000313" key="1">
    <source>
        <dbReference type="EMBL" id="VDO26665.1"/>
    </source>
</evidence>
<evidence type="ECO:0000313" key="2">
    <source>
        <dbReference type="Proteomes" id="UP000268014"/>
    </source>
</evidence>
<dbReference type="WBParaSite" id="HPLM_0000566001-mRNA-1">
    <property type="protein sequence ID" value="HPLM_0000566001-mRNA-1"/>
    <property type="gene ID" value="HPLM_0000566001"/>
</dbReference>
<keyword evidence="2" id="KW-1185">Reference proteome</keyword>
<proteinExistence type="predicted"/>